<organism evidence="1">
    <name type="scientific">bioreactor metagenome</name>
    <dbReference type="NCBI Taxonomy" id="1076179"/>
    <lineage>
        <taxon>unclassified sequences</taxon>
        <taxon>metagenomes</taxon>
        <taxon>ecological metagenomes</taxon>
    </lineage>
</organism>
<comment type="caution">
    <text evidence="1">The sequence shown here is derived from an EMBL/GenBank/DDBJ whole genome shotgun (WGS) entry which is preliminary data.</text>
</comment>
<name>A0A645GBC3_9ZZZZ</name>
<accession>A0A645GBC3</accession>
<sequence>MYREDRLCLWCDLLHDRFHREIVSVRIDICKNRLCAVSCYAACRGKEGKGCSYDLVTLFEVQRHQGQHQGIRTGCASHCAFDIQICRYFLLESLNFRPQNEMLRLKHPVKGNSDLFFHPVVISCQIKGRYFFLSCHNPIPPYDENALFC</sequence>
<reference evidence="1" key="1">
    <citation type="submission" date="2019-08" db="EMBL/GenBank/DDBJ databases">
        <authorList>
            <person name="Kucharzyk K."/>
            <person name="Murdoch R.W."/>
            <person name="Higgins S."/>
            <person name="Loffler F."/>
        </authorList>
    </citation>
    <scope>NUCLEOTIDE SEQUENCE</scope>
</reference>
<dbReference type="EMBL" id="VSSQ01071736">
    <property type="protein sequence ID" value="MPN23282.1"/>
    <property type="molecule type" value="Genomic_DNA"/>
</dbReference>
<evidence type="ECO:0000313" key="1">
    <source>
        <dbReference type="EMBL" id="MPN23282.1"/>
    </source>
</evidence>
<protein>
    <submittedName>
        <fullName evidence="1">Uncharacterized protein</fullName>
    </submittedName>
</protein>
<dbReference type="AlphaFoldDB" id="A0A645GBC3"/>
<proteinExistence type="predicted"/>
<gene>
    <name evidence="1" type="ORF">SDC9_170670</name>
</gene>